<reference evidence="1" key="1">
    <citation type="submission" date="2020-05" db="EMBL/GenBank/DDBJ databases">
        <authorList>
            <person name="Chiriac C."/>
            <person name="Salcher M."/>
            <person name="Ghai R."/>
            <person name="Kavagutti S V."/>
        </authorList>
    </citation>
    <scope>NUCLEOTIDE SEQUENCE</scope>
</reference>
<evidence type="ECO:0000313" key="1">
    <source>
        <dbReference type="EMBL" id="CAB4717722.1"/>
    </source>
</evidence>
<name>A0A6J6R3S2_9ZZZZ</name>
<dbReference type="EMBL" id="CAEZXY010000082">
    <property type="protein sequence ID" value="CAB4717722.1"/>
    <property type="molecule type" value="Genomic_DNA"/>
</dbReference>
<protein>
    <submittedName>
        <fullName evidence="1">Unannotated protein</fullName>
    </submittedName>
</protein>
<dbReference type="AlphaFoldDB" id="A0A6J6R3S2"/>
<accession>A0A6J6R3S2</accession>
<sequence>MKRFHLGGGSALAPGDDGAGVAHLLSGGCGHTSDVGNNRLAHLVLDELRCFFFSRTANFADHHDGFGVGVGFECFEAIDERSSGNRIATDTDARGDADVLKFEFVQCLVGERAGAAHDAHRATGLGDFASGDADVALSGADDAGAVRAQQSHIREVALQFVEEPGFVVRRHTFGDAHDEFDSALGCFHDCVTNARSRDEDARCVGACFLHRVSNRCEHRDTVDVFASLLGVCSTDNLGAVIAIAQAVETTLRTGEALVDDLCVLVYEDAHGFLSSSSRVRQRPQRLRASWAC</sequence>
<organism evidence="1">
    <name type="scientific">freshwater metagenome</name>
    <dbReference type="NCBI Taxonomy" id="449393"/>
    <lineage>
        <taxon>unclassified sequences</taxon>
        <taxon>metagenomes</taxon>
        <taxon>ecological metagenomes</taxon>
    </lineage>
</organism>
<proteinExistence type="predicted"/>
<gene>
    <name evidence="1" type="ORF">UFOPK2624_01484</name>
</gene>
<dbReference type="PROSITE" id="PS51257">
    <property type="entry name" value="PROKAR_LIPOPROTEIN"/>
    <property type="match status" value="1"/>
</dbReference>